<evidence type="ECO:0000313" key="2">
    <source>
        <dbReference type="Proteomes" id="UP000199532"/>
    </source>
</evidence>
<gene>
    <name evidence="1" type="ORF">SAMN04487995_0858</name>
</gene>
<accession>A0A1H6QNQ8</accession>
<name>A0A1H6QNQ8_9BACT</name>
<proteinExistence type="predicted"/>
<reference evidence="1 2" key="1">
    <citation type="submission" date="2016-10" db="EMBL/GenBank/DDBJ databases">
        <authorList>
            <person name="de Groot N.N."/>
        </authorList>
    </citation>
    <scope>NUCLEOTIDE SEQUENCE [LARGE SCALE GENOMIC DNA]</scope>
    <source>
        <strain evidence="1 2">DSM 19938</strain>
    </source>
</reference>
<evidence type="ECO:0000313" key="1">
    <source>
        <dbReference type="EMBL" id="SEI45418.1"/>
    </source>
</evidence>
<dbReference type="Proteomes" id="UP000199532">
    <property type="component" value="Unassembled WGS sequence"/>
</dbReference>
<dbReference type="RefSeq" id="WP_229209471.1">
    <property type="nucleotide sequence ID" value="NZ_FNXY01000001.1"/>
</dbReference>
<evidence type="ECO:0008006" key="3">
    <source>
        <dbReference type="Google" id="ProtNLM"/>
    </source>
</evidence>
<dbReference type="EMBL" id="FNXY01000001">
    <property type="protein sequence ID" value="SEI45418.1"/>
    <property type="molecule type" value="Genomic_DNA"/>
</dbReference>
<keyword evidence="2" id="KW-1185">Reference proteome</keyword>
<organism evidence="1 2">
    <name type="scientific">Dyadobacter koreensis</name>
    <dbReference type="NCBI Taxonomy" id="408657"/>
    <lineage>
        <taxon>Bacteria</taxon>
        <taxon>Pseudomonadati</taxon>
        <taxon>Bacteroidota</taxon>
        <taxon>Cytophagia</taxon>
        <taxon>Cytophagales</taxon>
        <taxon>Spirosomataceae</taxon>
        <taxon>Dyadobacter</taxon>
    </lineage>
</organism>
<protein>
    <recommendedName>
        <fullName evidence="3">Extracellular endo-alpha-(1-&gt;5)-L-arabinanase C-terminal domain-containing protein</fullName>
    </recommendedName>
</protein>
<dbReference type="AlphaFoldDB" id="A0A1H6QNQ8"/>
<sequence length="123" mass="13682">MMRTKYLLMMIMAVGLLSIAARKKVIADEIIGTWKYTISNVPPEYESGYMIFEQKENKTVGFMGQDKQPMQELSIAQGKVTFATNFDGGLIKYTLTQKGDSLSGAVSTPYGEFPVVAVKEIKK</sequence>